<dbReference type="Pfam" id="PF00335">
    <property type="entry name" value="Tetraspanin"/>
    <property type="match status" value="1"/>
</dbReference>
<dbReference type="Gramene" id="KCW76257">
    <property type="protein sequence ID" value="KCW76257"/>
    <property type="gene ID" value="EUGRSUZ_D00635"/>
</dbReference>
<feature type="region of interest" description="Disordered" evidence="5">
    <location>
        <begin position="166"/>
        <end position="204"/>
    </location>
</feature>
<evidence type="ECO:0000256" key="5">
    <source>
        <dbReference type="SAM" id="MobiDB-lite"/>
    </source>
</evidence>
<evidence type="ECO:0000256" key="2">
    <source>
        <dbReference type="ARBA" id="ARBA00022692"/>
    </source>
</evidence>
<gene>
    <name evidence="7" type="ORF">EUGRSUZ_D00635</name>
</gene>
<evidence type="ECO:0000256" key="6">
    <source>
        <dbReference type="SAM" id="Phobius"/>
    </source>
</evidence>
<dbReference type="AlphaFoldDB" id="A0A059CD08"/>
<dbReference type="KEGG" id="egr:104441024"/>
<organism evidence="7">
    <name type="scientific">Eucalyptus grandis</name>
    <name type="common">Flooded gum</name>
    <dbReference type="NCBI Taxonomy" id="71139"/>
    <lineage>
        <taxon>Eukaryota</taxon>
        <taxon>Viridiplantae</taxon>
        <taxon>Streptophyta</taxon>
        <taxon>Embryophyta</taxon>
        <taxon>Tracheophyta</taxon>
        <taxon>Spermatophyta</taxon>
        <taxon>Magnoliopsida</taxon>
        <taxon>eudicotyledons</taxon>
        <taxon>Gunneridae</taxon>
        <taxon>Pentapetalae</taxon>
        <taxon>rosids</taxon>
        <taxon>malvids</taxon>
        <taxon>Myrtales</taxon>
        <taxon>Myrtaceae</taxon>
        <taxon>Myrtoideae</taxon>
        <taxon>Eucalypteae</taxon>
        <taxon>Eucalyptus</taxon>
    </lineage>
</organism>
<reference evidence="7" key="1">
    <citation type="submission" date="2013-07" db="EMBL/GenBank/DDBJ databases">
        <title>The genome of Eucalyptus grandis.</title>
        <authorList>
            <person name="Schmutz J."/>
            <person name="Hayes R."/>
            <person name="Myburg A."/>
            <person name="Tuskan G."/>
            <person name="Grattapaglia D."/>
            <person name="Rokhsar D.S."/>
        </authorList>
    </citation>
    <scope>NUCLEOTIDE SEQUENCE</scope>
    <source>
        <tissue evidence="7">Leaf extractions</tissue>
    </source>
</reference>
<feature type="transmembrane region" description="Helical" evidence="6">
    <location>
        <begin position="85"/>
        <end position="108"/>
    </location>
</feature>
<feature type="transmembrane region" description="Helical" evidence="6">
    <location>
        <begin position="137"/>
        <end position="159"/>
    </location>
</feature>
<keyword evidence="4 6" id="KW-0472">Membrane</keyword>
<evidence type="ECO:0008006" key="8">
    <source>
        <dbReference type="Google" id="ProtNLM"/>
    </source>
</evidence>
<dbReference type="GO" id="GO:0016020">
    <property type="term" value="C:membrane"/>
    <property type="evidence" value="ECO:0007669"/>
    <property type="project" value="UniProtKB-SubCell"/>
</dbReference>
<dbReference type="EMBL" id="KK198756">
    <property type="protein sequence ID" value="KCW76257.1"/>
    <property type="molecule type" value="Genomic_DNA"/>
</dbReference>
<evidence type="ECO:0000313" key="7">
    <source>
        <dbReference type="EMBL" id="KCW76257.1"/>
    </source>
</evidence>
<evidence type="ECO:0000256" key="1">
    <source>
        <dbReference type="ARBA" id="ARBA00004141"/>
    </source>
</evidence>
<dbReference type="InParanoid" id="A0A059CD08"/>
<evidence type="ECO:0000256" key="4">
    <source>
        <dbReference type="ARBA" id="ARBA00023136"/>
    </source>
</evidence>
<evidence type="ECO:0000256" key="3">
    <source>
        <dbReference type="ARBA" id="ARBA00022989"/>
    </source>
</evidence>
<keyword evidence="3 6" id="KW-1133">Transmembrane helix</keyword>
<protein>
    <recommendedName>
        <fullName evidence="8">Tetraspanin family protein</fullName>
    </recommendedName>
</protein>
<name>A0A059CD08_EUCGR</name>
<dbReference type="OMA" id="TQGCCIL"/>
<dbReference type="OrthoDB" id="1712901at2759"/>
<feature type="transmembrane region" description="Helical" evidence="6">
    <location>
        <begin position="12"/>
        <end position="34"/>
    </location>
</feature>
<keyword evidence="2 6" id="KW-0812">Transmembrane</keyword>
<dbReference type="STRING" id="71139.A0A059CD08"/>
<comment type="subcellular location">
    <subcellularLocation>
        <location evidence="1">Membrane</location>
        <topology evidence="1">Multi-pass membrane protein</topology>
    </subcellularLocation>
</comment>
<dbReference type="eggNOG" id="ENOG502RYDA">
    <property type="taxonomic scope" value="Eukaryota"/>
</dbReference>
<accession>A0A059CD08</accession>
<proteinExistence type="predicted"/>
<dbReference type="InterPro" id="IPR018499">
    <property type="entry name" value="Tetraspanin/Peripherin"/>
</dbReference>
<feature type="transmembrane region" description="Helical" evidence="6">
    <location>
        <begin position="54"/>
        <end position="73"/>
    </location>
</feature>
<sequence>MARIMRSCLQSLMKWVNYVVGMVGVAMILYGFWMVRVWQRDRDSGSTFYSTAPWFIYAFLGMGVILCLITWIGRVAADTANGCCLSCYMFIMCLLILIEIMVTADVLLNSDWEKDLPEDPTGRFSDFEDFVKSNYDVFKWIGLLILLAQGLSILLTVVLRTPRPHRGPDFDDDDEYPQTKLPLLGHAPPPPPYAVAPPAFASVK</sequence>